<evidence type="ECO:0000256" key="7">
    <source>
        <dbReference type="SAM" id="MobiDB-lite"/>
    </source>
</evidence>
<keyword evidence="12" id="KW-1185">Reference proteome</keyword>
<keyword evidence="5" id="KW-0539">Nucleus</keyword>
<keyword evidence="6" id="KW-0479">Metal-binding</keyword>
<evidence type="ECO:0000256" key="3">
    <source>
        <dbReference type="ARBA" id="ARBA00023125"/>
    </source>
</evidence>
<dbReference type="Proteomes" id="UP000504607">
    <property type="component" value="Chromosome 6"/>
</dbReference>
<gene>
    <name evidence="13" type="primary">LOC105047305</name>
</gene>
<organism evidence="12 13">
    <name type="scientific">Elaeis guineensis var. tenera</name>
    <name type="common">Oil palm</name>
    <dbReference type="NCBI Taxonomy" id="51953"/>
    <lineage>
        <taxon>Eukaryota</taxon>
        <taxon>Viridiplantae</taxon>
        <taxon>Streptophyta</taxon>
        <taxon>Embryophyta</taxon>
        <taxon>Tracheophyta</taxon>
        <taxon>Spermatophyta</taxon>
        <taxon>Magnoliopsida</taxon>
        <taxon>Liliopsida</taxon>
        <taxon>Arecaceae</taxon>
        <taxon>Arecoideae</taxon>
        <taxon>Cocoseae</taxon>
        <taxon>Elaeidinae</taxon>
        <taxon>Elaeis</taxon>
    </lineage>
</organism>
<dbReference type="InterPro" id="IPR009057">
    <property type="entry name" value="Homeodomain-like_sf"/>
</dbReference>
<dbReference type="GO" id="GO:0006355">
    <property type="term" value="P:regulation of DNA-templated transcription"/>
    <property type="evidence" value="ECO:0007669"/>
    <property type="project" value="UniProtKB-ARBA"/>
</dbReference>
<feature type="domain" description="SANT" evidence="10">
    <location>
        <begin position="105"/>
        <end position="153"/>
    </location>
</feature>
<evidence type="ECO:0000256" key="6">
    <source>
        <dbReference type="PROSITE-ProRule" id="PRU00047"/>
    </source>
</evidence>
<accession>A0A6I9RDH2</accession>
<feature type="region of interest" description="Disordered" evidence="7">
    <location>
        <begin position="260"/>
        <end position="281"/>
    </location>
</feature>
<dbReference type="GO" id="GO:0008270">
    <property type="term" value="F:zinc ion binding"/>
    <property type="evidence" value="ECO:0007669"/>
    <property type="project" value="UniProtKB-KW"/>
</dbReference>
<dbReference type="Pfam" id="PF00249">
    <property type="entry name" value="Myb_DNA-binding"/>
    <property type="match status" value="1"/>
</dbReference>
<dbReference type="InterPro" id="IPR017884">
    <property type="entry name" value="SANT_dom"/>
</dbReference>
<keyword evidence="2" id="KW-0805">Transcription regulation</keyword>
<evidence type="ECO:0000259" key="8">
    <source>
        <dbReference type="PROSITE" id="PS50090"/>
    </source>
</evidence>
<protein>
    <submittedName>
        <fullName evidence="13">Transcription factor MYBS3</fullName>
    </submittedName>
</protein>
<dbReference type="GO" id="GO:0003677">
    <property type="term" value="F:DNA binding"/>
    <property type="evidence" value="ECO:0007669"/>
    <property type="project" value="UniProtKB-KW"/>
</dbReference>
<feature type="domain" description="CCHC-type" evidence="9">
    <location>
        <begin position="3"/>
        <end position="18"/>
    </location>
</feature>
<dbReference type="SMART" id="SM00717">
    <property type="entry name" value="SANT"/>
    <property type="match status" value="1"/>
</dbReference>
<dbReference type="NCBIfam" id="TIGR01557">
    <property type="entry name" value="myb_SHAQKYF"/>
    <property type="match status" value="1"/>
</dbReference>
<dbReference type="InterPro" id="IPR017930">
    <property type="entry name" value="Myb_dom"/>
</dbReference>
<dbReference type="KEGG" id="egu:105047305"/>
<proteinExistence type="predicted"/>
<dbReference type="GO" id="GO:0009723">
    <property type="term" value="P:response to ethylene"/>
    <property type="evidence" value="ECO:0007669"/>
    <property type="project" value="TreeGrafter"/>
</dbReference>
<keyword evidence="3" id="KW-0238">DNA-binding</keyword>
<keyword evidence="6" id="KW-0863">Zinc-finger</keyword>
<feature type="region of interest" description="Disordered" evidence="7">
    <location>
        <begin position="1"/>
        <end position="22"/>
    </location>
</feature>
<evidence type="ECO:0000259" key="10">
    <source>
        <dbReference type="PROSITE" id="PS51293"/>
    </source>
</evidence>
<dbReference type="InParanoid" id="A0A6I9RDH2"/>
<comment type="subcellular location">
    <subcellularLocation>
        <location evidence="1">Nucleus</location>
    </subcellularLocation>
</comment>
<dbReference type="InterPro" id="IPR052245">
    <property type="entry name" value="Plant_Stress_Dev_TF"/>
</dbReference>
<feature type="domain" description="Myb-like" evidence="8">
    <location>
        <begin position="97"/>
        <end position="149"/>
    </location>
</feature>
<dbReference type="GeneID" id="105047305"/>
<feature type="domain" description="HTH myb-type" evidence="11">
    <location>
        <begin position="98"/>
        <end position="153"/>
    </location>
</feature>
<dbReference type="PROSITE" id="PS51294">
    <property type="entry name" value="HTH_MYB"/>
    <property type="match status" value="1"/>
</dbReference>
<dbReference type="PANTHER" id="PTHR44191:SF62">
    <property type="entry name" value="OS04G0341900 PROTEIN"/>
    <property type="match status" value="1"/>
</dbReference>
<dbReference type="SUPFAM" id="SSF46689">
    <property type="entry name" value="Homeodomain-like"/>
    <property type="match status" value="1"/>
</dbReference>
<keyword evidence="6" id="KW-0862">Zinc</keyword>
<feature type="compositionally biased region" description="Polar residues" evidence="7">
    <location>
        <begin position="8"/>
        <end position="20"/>
    </location>
</feature>
<sequence>MGRKCSHCGNNGHNSRTCSSPRGVACSSGLRLFGVHLHITSPMKKSFSMECLTSSSYLASSSASSSSTSSSSLVSIDQTTKKISSGYLSDGLLGRVPERKKGVPWTEEEHRSFLAGLENLGKGDWRGISRNFVTTRTPTQVASHAQKYFLRQNSLNKKNRRSSLFDVVANCHKAAQVTDSSKFKEPSISSEVYVPTLTKDYGASQITMIDLNSSEQETRLPSSLTLMPNSSACPLPQSSLVERPCVHLSPLNLELSISSTRPLDQNNSSPNSLFAETIGVT</sequence>
<dbReference type="FunCoup" id="A0A6I9RDH2">
    <property type="interactions" value="68"/>
</dbReference>
<dbReference type="GO" id="GO:0005634">
    <property type="term" value="C:nucleus"/>
    <property type="evidence" value="ECO:0007669"/>
    <property type="project" value="UniProtKB-SubCell"/>
</dbReference>
<evidence type="ECO:0000256" key="4">
    <source>
        <dbReference type="ARBA" id="ARBA00023163"/>
    </source>
</evidence>
<dbReference type="InterPro" id="IPR001005">
    <property type="entry name" value="SANT/Myb"/>
</dbReference>
<keyword evidence="4" id="KW-0804">Transcription</keyword>
<dbReference type="PROSITE" id="PS50158">
    <property type="entry name" value="ZF_CCHC"/>
    <property type="match status" value="1"/>
</dbReference>
<dbReference type="CDD" id="cd00167">
    <property type="entry name" value="SANT"/>
    <property type="match status" value="1"/>
</dbReference>
<dbReference type="PANTHER" id="PTHR44191">
    <property type="entry name" value="TRANSCRIPTION FACTOR KUA1"/>
    <property type="match status" value="1"/>
</dbReference>
<dbReference type="Gene3D" id="1.10.10.60">
    <property type="entry name" value="Homeodomain-like"/>
    <property type="match status" value="1"/>
</dbReference>
<dbReference type="OrthoDB" id="118550at2759"/>
<dbReference type="InterPro" id="IPR006447">
    <property type="entry name" value="Myb_dom_plants"/>
</dbReference>
<name>A0A6I9RDH2_ELAGV</name>
<evidence type="ECO:0000256" key="5">
    <source>
        <dbReference type="ARBA" id="ARBA00023242"/>
    </source>
</evidence>
<dbReference type="AlphaFoldDB" id="A0A6I9RDH2"/>
<dbReference type="GO" id="GO:0009744">
    <property type="term" value="P:response to sucrose"/>
    <property type="evidence" value="ECO:0007669"/>
    <property type="project" value="UniProtKB-ARBA"/>
</dbReference>
<evidence type="ECO:0000313" key="12">
    <source>
        <dbReference type="Proteomes" id="UP000504607"/>
    </source>
</evidence>
<dbReference type="GO" id="GO:0009739">
    <property type="term" value="P:response to gibberellin"/>
    <property type="evidence" value="ECO:0007669"/>
    <property type="project" value="TreeGrafter"/>
</dbReference>
<evidence type="ECO:0000313" key="13">
    <source>
        <dbReference type="RefSeq" id="XP_010924479.1"/>
    </source>
</evidence>
<evidence type="ECO:0000256" key="1">
    <source>
        <dbReference type="ARBA" id="ARBA00004123"/>
    </source>
</evidence>
<reference evidence="13" key="1">
    <citation type="submission" date="2025-08" db="UniProtKB">
        <authorList>
            <consortium name="RefSeq"/>
        </authorList>
    </citation>
    <scope>IDENTIFICATION</scope>
</reference>
<evidence type="ECO:0000259" key="9">
    <source>
        <dbReference type="PROSITE" id="PS50158"/>
    </source>
</evidence>
<dbReference type="PROSITE" id="PS50090">
    <property type="entry name" value="MYB_LIKE"/>
    <property type="match status" value="1"/>
</dbReference>
<dbReference type="PROSITE" id="PS51293">
    <property type="entry name" value="SANT"/>
    <property type="match status" value="1"/>
</dbReference>
<dbReference type="RefSeq" id="XP_010924479.1">
    <property type="nucleotide sequence ID" value="XM_010926177.2"/>
</dbReference>
<evidence type="ECO:0000256" key="2">
    <source>
        <dbReference type="ARBA" id="ARBA00023015"/>
    </source>
</evidence>
<dbReference type="FunFam" id="1.10.10.60:FF:000009">
    <property type="entry name" value="transcription factor MYB1R1"/>
    <property type="match status" value="1"/>
</dbReference>
<dbReference type="InterPro" id="IPR001878">
    <property type="entry name" value="Znf_CCHC"/>
</dbReference>
<evidence type="ECO:0000259" key="11">
    <source>
        <dbReference type="PROSITE" id="PS51294"/>
    </source>
</evidence>